<evidence type="ECO:0000313" key="2">
    <source>
        <dbReference type="EMBL" id="VVP57066.1"/>
    </source>
</evidence>
<evidence type="ECO:0008006" key="4">
    <source>
        <dbReference type="Google" id="ProtNLM"/>
    </source>
</evidence>
<dbReference type="RefSeq" id="WP_150648839.1">
    <property type="nucleotide sequence ID" value="NZ_CABVIN010000016.1"/>
</dbReference>
<dbReference type="AlphaFoldDB" id="A0A5E7Q4L6"/>
<name>A0A5E7Q4L6_PSEFL</name>
<protein>
    <recommendedName>
        <fullName evidence="4">Secreted protein</fullName>
    </recommendedName>
</protein>
<reference evidence="2 3" key="1">
    <citation type="submission" date="2019-09" db="EMBL/GenBank/DDBJ databases">
        <authorList>
            <person name="Chandra G."/>
            <person name="Truman W A."/>
        </authorList>
    </citation>
    <scope>NUCLEOTIDE SEQUENCE [LARGE SCALE GENOMIC DNA]</scope>
    <source>
        <strain evidence="2">PS896</strain>
    </source>
</reference>
<organism evidence="2 3">
    <name type="scientific">Pseudomonas fluorescens</name>
    <dbReference type="NCBI Taxonomy" id="294"/>
    <lineage>
        <taxon>Bacteria</taxon>
        <taxon>Pseudomonadati</taxon>
        <taxon>Pseudomonadota</taxon>
        <taxon>Gammaproteobacteria</taxon>
        <taxon>Pseudomonadales</taxon>
        <taxon>Pseudomonadaceae</taxon>
        <taxon>Pseudomonas</taxon>
    </lineage>
</organism>
<dbReference type="EMBL" id="CABVIN010000016">
    <property type="protein sequence ID" value="VVP57066.1"/>
    <property type="molecule type" value="Genomic_DNA"/>
</dbReference>
<evidence type="ECO:0000313" key="3">
    <source>
        <dbReference type="Proteomes" id="UP000377224"/>
    </source>
</evidence>
<proteinExistence type="predicted"/>
<gene>
    <name evidence="2" type="ORF">PS896_05782</name>
</gene>
<accession>A0A5E7Q4L6</accession>
<evidence type="ECO:0000256" key="1">
    <source>
        <dbReference type="SAM" id="SignalP"/>
    </source>
</evidence>
<feature type="signal peptide" evidence="1">
    <location>
        <begin position="1"/>
        <end position="25"/>
    </location>
</feature>
<dbReference type="Proteomes" id="UP000377224">
    <property type="component" value="Unassembled WGS sequence"/>
</dbReference>
<sequence length="66" mass="6909" precursor="true">MNMASQTLTGGVAACLLAITLNARAETEYICLGQERGQEATVIAASEPQAAALAKAHWRTAGCFKK</sequence>
<keyword evidence="1" id="KW-0732">Signal</keyword>
<feature type="chain" id="PRO_5023079709" description="Secreted protein" evidence="1">
    <location>
        <begin position="26"/>
        <end position="66"/>
    </location>
</feature>